<dbReference type="InterPro" id="IPR044922">
    <property type="entry name" value="DUF2063_N_sf"/>
</dbReference>
<sequence>MSLAKLQDNFQRWVYAGKGEFLQEVLVPPAGSAHERLMIYHNAYYARLIEIVIDDYPKLRVLLGDEVMAECIGAYVRATASAHFSVRYYGEKLSEFLHEHSPYCEVGLLAEMAKFEWALNLSIDAPDAPVLRLDDLALIAAEDWADVVIKFHPSVQQLVTEHGVTELWQRIEQDPDTVEPVESVIQTCFVWRYQLQSHFVAMEVLSGEVWQQFNQGQCFAEVCMWLGDKMAEEHVAEYIAGLVQYWVSEGLITALVVQR</sequence>
<dbReference type="OrthoDB" id="343356at2"/>
<dbReference type="RefSeq" id="WP_017377268.1">
    <property type="nucleotide sequence ID" value="NZ_CP012508.1"/>
</dbReference>
<dbReference type="Proteomes" id="UP000029558">
    <property type="component" value="Chromosome"/>
</dbReference>
<dbReference type="EMBL" id="CP012508">
    <property type="protein sequence ID" value="ALB21686.1"/>
    <property type="molecule type" value="Genomic_DNA"/>
</dbReference>
<dbReference type="InterPro" id="IPR018640">
    <property type="entry name" value="DUF2063"/>
</dbReference>
<reference evidence="1 2" key="1">
    <citation type="journal article" date="2014" name="Genome Announc.">
        <title>Comparative Genome Analysis of Two Isolates of the Fish Pathogen Piscirickettsia salmonis from Different Hosts Reveals Major Differences in Virulence-Associated Secretion Systems.</title>
        <authorList>
            <person name="Bohle H."/>
            <person name="Henriquez P."/>
            <person name="Grothusen H."/>
            <person name="Navas E."/>
            <person name="Sandoval A."/>
            <person name="Bustamante F."/>
            <person name="Bustos P."/>
            <person name="Mancilla M."/>
        </authorList>
    </citation>
    <scope>NUCLEOTIDE SEQUENCE [LARGE SCALE GENOMIC DNA]</scope>
    <source>
        <strain evidence="2">B1-32597</strain>
    </source>
</reference>
<dbReference type="AlphaFoldDB" id="A0A1L6TGY4"/>
<dbReference type="GO" id="GO:0003677">
    <property type="term" value="F:DNA binding"/>
    <property type="evidence" value="ECO:0007669"/>
    <property type="project" value="UniProtKB-KW"/>
</dbReference>
<evidence type="ECO:0000313" key="2">
    <source>
        <dbReference type="Proteomes" id="UP000029558"/>
    </source>
</evidence>
<dbReference type="Pfam" id="PF09836">
    <property type="entry name" value="DUF2063"/>
    <property type="match status" value="1"/>
</dbReference>
<gene>
    <name evidence="1" type="ORF">KU39_502</name>
</gene>
<protein>
    <submittedName>
        <fullName evidence="1">DNA-binding protein</fullName>
    </submittedName>
</protein>
<organism evidence="1 2">
    <name type="scientific">Piscirickettsia salmonis</name>
    <dbReference type="NCBI Taxonomy" id="1238"/>
    <lineage>
        <taxon>Bacteria</taxon>
        <taxon>Pseudomonadati</taxon>
        <taxon>Pseudomonadota</taxon>
        <taxon>Gammaproteobacteria</taxon>
        <taxon>Thiotrichales</taxon>
        <taxon>Piscirickettsiaceae</taxon>
        <taxon>Piscirickettsia</taxon>
    </lineage>
</organism>
<keyword evidence="1" id="KW-0238">DNA-binding</keyword>
<proteinExistence type="predicted"/>
<accession>A0A1L6TGY4</accession>
<evidence type="ECO:0000313" key="1">
    <source>
        <dbReference type="EMBL" id="ALB21686.1"/>
    </source>
</evidence>
<dbReference type="Gene3D" id="1.10.150.690">
    <property type="entry name" value="DUF2063"/>
    <property type="match status" value="1"/>
</dbReference>
<name>A0A1L6TGY4_PISSA</name>